<dbReference type="OrthoDB" id="3920206at2759"/>
<evidence type="ECO:0000313" key="2">
    <source>
        <dbReference type="EMBL" id="KAB2570753.1"/>
    </source>
</evidence>
<reference evidence="2 3" key="1">
    <citation type="journal article" date="2019" name="Sci. Rep.">
        <title>A multi-omics analysis of the grapevine pathogen Lasiodiplodia theobromae reveals that temperature affects the expression of virulence- and pathogenicity-related genes.</title>
        <authorList>
            <person name="Felix C."/>
            <person name="Meneses R."/>
            <person name="Goncalves M.F.M."/>
            <person name="Tilleman L."/>
            <person name="Duarte A.S."/>
            <person name="Jorrin-Novo J.V."/>
            <person name="Van de Peer Y."/>
            <person name="Deforce D."/>
            <person name="Van Nieuwerburgh F."/>
            <person name="Esteves A.C."/>
            <person name="Alves A."/>
        </authorList>
    </citation>
    <scope>NUCLEOTIDE SEQUENCE [LARGE SCALE GENOMIC DNA]</scope>
    <source>
        <strain evidence="2 3">LA-SOL3</strain>
    </source>
</reference>
<name>A0A5N5CZG1_9PEZI</name>
<feature type="region of interest" description="Disordered" evidence="1">
    <location>
        <begin position="197"/>
        <end position="239"/>
    </location>
</feature>
<feature type="region of interest" description="Disordered" evidence="1">
    <location>
        <begin position="1"/>
        <end position="62"/>
    </location>
</feature>
<feature type="compositionally biased region" description="Basic residues" evidence="1">
    <location>
        <begin position="7"/>
        <end position="23"/>
    </location>
</feature>
<dbReference type="EMBL" id="VCHE01000124">
    <property type="protein sequence ID" value="KAB2570753.1"/>
    <property type="molecule type" value="Genomic_DNA"/>
</dbReference>
<dbReference type="Proteomes" id="UP000325902">
    <property type="component" value="Unassembled WGS sequence"/>
</dbReference>
<proteinExistence type="predicted"/>
<comment type="caution">
    <text evidence="2">The sequence shown here is derived from an EMBL/GenBank/DDBJ whole genome shotgun (WGS) entry which is preliminary data.</text>
</comment>
<feature type="compositionally biased region" description="Low complexity" evidence="1">
    <location>
        <begin position="28"/>
        <end position="40"/>
    </location>
</feature>
<dbReference type="AlphaFoldDB" id="A0A5N5CZG1"/>
<organism evidence="2 3">
    <name type="scientific">Lasiodiplodia theobromae</name>
    <dbReference type="NCBI Taxonomy" id="45133"/>
    <lineage>
        <taxon>Eukaryota</taxon>
        <taxon>Fungi</taxon>
        <taxon>Dikarya</taxon>
        <taxon>Ascomycota</taxon>
        <taxon>Pezizomycotina</taxon>
        <taxon>Dothideomycetes</taxon>
        <taxon>Dothideomycetes incertae sedis</taxon>
        <taxon>Botryosphaeriales</taxon>
        <taxon>Botryosphaeriaceae</taxon>
        <taxon>Lasiodiplodia</taxon>
    </lineage>
</organism>
<keyword evidence="3" id="KW-1185">Reference proteome</keyword>
<feature type="compositionally biased region" description="Basic residues" evidence="1">
    <location>
        <begin position="225"/>
        <end position="239"/>
    </location>
</feature>
<protein>
    <submittedName>
        <fullName evidence="2">Uncharacterized protein</fullName>
    </submittedName>
</protein>
<gene>
    <name evidence="2" type="ORF">DBV05_g10563</name>
</gene>
<evidence type="ECO:0000313" key="3">
    <source>
        <dbReference type="Proteomes" id="UP000325902"/>
    </source>
</evidence>
<sequence length="239" mass="27018">MPPKHESRGHKKPKSILKHRRHGPAPEPAAEAPAGEAAPAQEPPPELPSREKSNDAAPTIRSNSKRACNLLMRIKEDQSPVASFFGIARLKGSALELHKLLKEEGGNVRTGEHDIRRLFKGEPRRVQALLEQDAELPEKTIQTKTEFVSINSQFNKIVVTPLEKSFRTHGRSKPDYGHLRKQAELLLDQAREARNSLKNAVRDAKKRNSTSVEPDPLQFTIPAQPRKRRKRHSQARRKH</sequence>
<accession>A0A5N5CZG1</accession>
<evidence type="ECO:0000256" key="1">
    <source>
        <dbReference type="SAM" id="MobiDB-lite"/>
    </source>
</evidence>